<reference evidence="3 4" key="1">
    <citation type="submission" date="2019-07" db="EMBL/GenBank/DDBJ databases">
        <title>Draft genome for Aliikangiella sp. M105.</title>
        <authorList>
            <person name="Wang G."/>
        </authorList>
    </citation>
    <scope>NUCLEOTIDE SEQUENCE [LARGE SCALE GENOMIC DNA]</scope>
    <source>
        <strain evidence="3 4">M105</strain>
    </source>
</reference>
<evidence type="ECO:0000313" key="3">
    <source>
        <dbReference type="EMBL" id="TQV81441.1"/>
    </source>
</evidence>
<dbReference type="InterPro" id="IPR019734">
    <property type="entry name" value="TPR_rpt"/>
</dbReference>
<evidence type="ECO:0000256" key="2">
    <source>
        <dbReference type="PROSITE-ProRule" id="PRU00339"/>
    </source>
</evidence>
<dbReference type="PANTHER" id="PTHR12788">
    <property type="entry name" value="PROTEIN-TYROSINE SULFOTRANSFERASE 2"/>
    <property type="match status" value="1"/>
</dbReference>
<dbReference type="Pfam" id="PF13469">
    <property type="entry name" value="Sulfotransfer_3"/>
    <property type="match status" value="1"/>
</dbReference>
<keyword evidence="1" id="KW-0808">Transferase</keyword>
<dbReference type="InterPro" id="IPR026634">
    <property type="entry name" value="TPST-like"/>
</dbReference>
<dbReference type="InterPro" id="IPR011990">
    <property type="entry name" value="TPR-like_helical_dom_sf"/>
</dbReference>
<dbReference type="SMART" id="SM00028">
    <property type="entry name" value="TPR"/>
    <property type="match status" value="4"/>
</dbReference>
<name>A0A545TWA0_9GAMM</name>
<dbReference type="OrthoDB" id="9815894at2"/>
<sequence>MCLQGANLDQYKLIRQAILNGKNQVASKEIEQLLIDRPEDKEVWRLLAEFGERVYRRDICSQAYKKILELDQNDLHAIIGLGMVEVHRGNRAAALGLAERALKLSPSSPWLLDGLATLFTGCDEASRALALFENAARLLPDNPAILYNLATSQRMNGQFIEAEDRLNQVIKLRPQDADAYYVRASLRQQTLENNHVDEIKTAINRKDINVKDKIKLYFAAAKELEDLEDYSQSFQYLEKGCDLQRNSMDYDALGDVETIDKIITHHNVEGLSINNSNSNEKSSYENSEPIFVFGLPRSGTTLVERIIASHSQVFAAGELNAFPQAAVNLVNIREGRHFSKQEFVQQSLHIDPFELGKAYLAGTRPQTGHTPHFVDKLPLNYLYAGLIRRALPNAKMIVLIREPMDSCYAMYKMLFTGAYPFTYNLRDLALYYSAWRRLIKHWQKVLGNALLVVKYEELVNHQETISRRILDHCGLSWEEQCLHFYQNDATVTTASACQVRSPIYGTSVGKWRNYEKELQPLKLELTKHGVLQ</sequence>
<dbReference type="EMBL" id="VIKS01000016">
    <property type="protein sequence ID" value="TQV81441.1"/>
    <property type="molecule type" value="Genomic_DNA"/>
</dbReference>
<dbReference type="Gene3D" id="1.25.40.10">
    <property type="entry name" value="Tetratricopeptide repeat domain"/>
    <property type="match status" value="1"/>
</dbReference>
<dbReference type="PANTHER" id="PTHR12788:SF10">
    <property type="entry name" value="PROTEIN-TYROSINE SULFOTRANSFERASE"/>
    <property type="match status" value="1"/>
</dbReference>
<keyword evidence="2" id="KW-0802">TPR repeat</keyword>
<protein>
    <submittedName>
        <fullName evidence="3">Tetratricopeptide repeat protein</fullName>
    </submittedName>
</protein>
<dbReference type="PROSITE" id="PS50005">
    <property type="entry name" value="TPR"/>
    <property type="match status" value="2"/>
</dbReference>
<evidence type="ECO:0000313" key="4">
    <source>
        <dbReference type="Proteomes" id="UP000315439"/>
    </source>
</evidence>
<organism evidence="3 4">
    <name type="scientific">Aliikangiella coralliicola</name>
    <dbReference type="NCBI Taxonomy" id="2592383"/>
    <lineage>
        <taxon>Bacteria</taxon>
        <taxon>Pseudomonadati</taxon>
        <taxon>Pseudomonadota</taxon>
        <taxon>Gammaproteobacteria</taxon>
        <taxon>Oceanospirillales</taxon>
        <taxon>Pleioneaceae</taxon>
        <taxon>Aliikangiella</taxon>
    </lineage>
</organism>
<dbReference type="InterPro" id="IPR027417">
    <property type="entry name" value="P-loop_NTPase"/>
</dbReference>
<dbReference type="AlphaFoldDB" id="A0A545TWA0"/>
<evidence type="ECO:0000256" key="1">
    <source>
        <dbReference type="ARBA" id="ARBA00022679"/>
    </source>
</evidence>
<accession>A0A545TWA0</accession>
<dbReference type="GO" id="GO:0008476">
    <property type="term" value="F:protein-tyrosine sulfotransferase activity"/>
    <property type="evidence" value="ECO:0007669"/>
    <property type="project" value="InterPro"/>
</dbReference>
<dbReference type="SUPFAM" id="SSF48452">
    <property type="entry name" value="TPR-like"/>
    <property type="match status" value="1"/>
</dbReference>
<gene>
    <name evidence="3" type="ORF">FLL46_25150</name>
</gene>
<dbReference type="Pfam" id="PF14559">
    <property type="entry name" value="TPR_19"/>
    <property type="match status" value="1"/>
</dbReference>
<proteinExistence type="predicted"/>
<keyword evidence="4" id="KW-1185">Reference proteome</keyword>
<dbReference type="SUPFAM" id="SSF52540">
    <property type="entry name" value="P-loop containing nucleoside triphosphate hydrolases"/>
    <property type="match status" value="1"/>
</dbReference>
<feature type="repeat" description="TPR" evidence="2">
    <location>
        <begin position="143"/>
        <end position="176"/>
    </location>
</feature>
<dbReference type="Proteomes" id="UP000315439">
    <property type="component" value="Unassembled WGS sequence"/>
</dbReference>
<comment type="caution">
    <text evidence="3">The sequence shown here is derived from an EMBL/GenBank/DDBJ whole genome shotgun (WGS) entry which is preliminary data.</text>
</comment>
<dbReference type="Gene3D" id="3.40.50.300">
    <property type="entry name" value="P-loop containing nucleotide triphosphate hydrolases"/>
    <property type="match status" value="1"/>
</dbReference>
<feature type="repeat" description="TPR" evidence="2">
    <location>
        <begin position="75"/>
        <end position="108"/>
    </location>
</feature>